<evidence type="ECO:0000256" key="2">
    <source>
        <dbReference type="SAM" id="SignalP"/>
    </source>
</evidence>
<dbReference type="EMBL" id="LT629792">
    <property type="protein sequence ID" value="SDU03075.1"/>
    <property type="molecule type" value="Genomic_DNA"/>
</dbReference>
<evidence type="ECO:0000313" key="3">
    <source>
        <dbReference type="EMBL" id="SDU03075.1"/>
    </source>
</evidence>
<dbReference type="Gene3D" id="3.10.310.50">
    <property type="match status" value="1"/>
</dbReference>
<dbReference type="PROSITE" id="PS51257">
    <property type="entry name" value="PROKAR_LIPOPROTEIN"/>
    <property type="match status" value="1"/>
</dbReference>
<keyword evidence="2" id="KW-0732">Signal</keyword>
<feature type="transmembrane region" description="Helical" evidence="1">
    <location>
        <begin position="185"/>
        <end position="205"/>
    </location>
</feature>
<organism evidence="3 4">
    <name type="scientific">Schaalia radingae</name>
    <dbReference type="NCBI Taxonomy" id="131110"/>
    <lineage>
        <taxon>Bacteria</taxon>
        <taxon>Bacillati</taxon>
        <taxon>Actinomycetota</taxon>
        <taxon>Actinomycetes</taxon>
        <taxon>Actinomycetales</taxon>
        <taxon>Actinomycetaceae</taxon>
        <taxon>Schaalia</taxon>
    </lineage>
</organism>
<keyword evidence="1" id="KW-1133">Transmembrane helix</keyword>
<name>A0ABY0VAB1_9ACTO</name>
<gene>
    <name evidence="3" type="ORF">SAMN04489714_1732</name>
</gene>
<dbReference type="Proteomes" id="UP000198976">
    <property type="component" value="Chromosome I"/>
</dbReference>
<keyword evidence="1" id="KW-0812">Transmembrane</keyword>
<feature type="chain" id="PRO_5046838913" description="TPM domain-containing protein" evidence="2">
    <location>
        <begin position="27"/>
        <end position="691"/>
    </location>
</feature>
<keyword evidence="1" id="KW-0472">Membrane</keyword>
<keyword evidence="4" id="KW-1185">Reference proteome</keyword>
<proteinExistence type="predicted"/>
<evidence type="ECO:0000313" key="4">
    <source>
        <dbReference type="Proteomes" id="UP000198976"/>
    </source>
</evidence>
<evidence type="ECO:0000256" key="1">
    <source>
        <dbReference type="SAM" id="Phobius"/>
    </source>
</evidence>
<sequence>MKTLKRAWMLAIGLIAACVIASPSWAVSPDELDFESGSWVVDPSSMLSPDQHSTLQERASAAQSDGHPVLFAAISSFDSLSPEDWCEDALDNFIDATGQDKASLYVLALDDQLQGMCGHSEANSNLSAAFDAATDVINQGSGAITSDEFVAASTAVADALTRSGAPSPSDSSSGSPSQSGSGTSFWAIAVVIAGFPVLFIALYWLRRRNRPQQRQQGQQGARGQYADMSTEELVSLAGQRLLAADETVRSATDELSYSRAQFGRNRTQDYDEAIRRARKTVDAQFANQQKLLESDDEGTKRQAALTILQALEEAMGPLAQQHDEFAVMREKEASADERERAVRERINQIEGIIRVAEGELRTLTAAYSHTMIASLLDNPEQARTLIESARTSADEAHGLLNTDRGRANQLLDIAERALGLAQVQVDAILKAQENVAHAADNLSRAIASISSDLADVTKLGADQEAFAPMLADAHEAVDKGRLALKKQADPLEALESLHLAESALDAALDPLRSQAEQSERAIERAHKQLSSARLWVERARQFVRSSGAYSPEDARSALARAEEALRRAEELVDSDPAQSEEASKTAYQAAHQAIEASKRGNQDNLFDSDSLLSNPFLWTLFGSSLGSNRGGGYWDGSGSRYGGGKFTRRGGVGGSVGGSFTRRGSSGLGGGFGGGFSRGGFGGSFGGGFSR</sequence>
<dbReference type="RefSeq" id="WP_092648825.1">
    <property type="nucleotide sequence ID" value="NZ_LT629792.1"/>
</dbReference>
<accession>A0ABY0VAB1</accession>
<reference evidence="3 4" key="1">
    <citation type="submission" date="2016-10" db="EMBL/GenBank/DDBJ databases">
        <authorList>
            <person name="Varghese N."/>
            <person name="Submissions S."/>
        </authorList>
    </citation>
    <scope>NUCLEOTIDE SEQUENCE [LARGE SCALE GENOMIC DNA]</scope>
    <source>
        <strain evidence="3 4">DSM 9169</strain>
    </source>
</reference>
<protein>
    <recommendedName>
        <fullName evidence="5">TPM domain-containing protein</fullName>
    </recommendedName>
</protein>
<evidence type="ECO:0008006" key="5">
    <source>
        <dbReference type="Google" id="ProtNLM"/>
    </source>
</evidence>
<feature type="signal peptide" evidence="2">
    <location>
        <begin position="1"/>
        <end position="26"/>
    </location>
</feature>